<dbReference type="InterPro" id="IPR049012">
    <property type="entry name" value="Mutator_transp_dom"/>
</dbReference>
<feature type="domain" description="Mutator-like transposase" evidence="1">
    <location>
        <begin position="1"/>
        <end position="146"/>
    </location>
</feature>
<dbReference type="Pfam" id="PF20700">
    <property type="entry name" value="Mutator"/>
    <property type="match status" value="1"/>
</dbReference>
<keyword evidence="3" id="KW-1185">Reference proteome</keyword>
<evidence type="ECO:0000313" key="3">
    <source>
        <dbReference type="Proteomes" id="UP000887159"/>
    </source>
</evidence>
<evidence type="ECO:0000259" key="1">
    <source>
        <dbReference type="Pfam" id="PF20700"/>
    </source>
</evidence>
<dbReference type="Proteomes" id="UP000887159">
    <property type="component" value="Unassembled WGS sequence"/>
</dbReference>
<accession>A0A8X6SEU3</accession>
<sequence length="251" mass="29251">MEVAGALSIFQRSQSLYNVRYTKYLGDGDSKAFTSIVENKVYGDHCSVEKLECIGHVMKRMGTRLRRLKTKMRGQKLSDGKPLCGRNRLTEAEIDRLQAYYGLAIRRNLSSVKDMQQAIWAIFLHKLSTDEKPQHGFCPYDSDTWCKFKKAELLGETYHHKNSLPVDVVEAMRPVFRDLANPELLKSVYMEPGDYTVQAMECLDKQRLLRAKYYCLQKTKEVRKEKRLKRKKEDDELLKNADDLEYGTKMF</sequence>
<protein>
    <recommendedName>
        <fullName evidence="1">Mutator-like transposase domain-containing protein</fullName>
    </recommendedName>
</protein>
<reference evidence="2" key="1">
    <citation type="submission" date="2020-08" db="EMBL/GenBank/DDBJ databases">
        <title>Multicomponent nature underlies the extraordinary mechanical properties of spider dragline silk.</title>
        <authorList>
            <person name="Kono N."/>
            <person name="Nakamura H."/>
            <person name="Mori M."/>
            <person name="Yoshida Y."/>
            <person name="Ohtoshi R."/>
            <person name="Malay A.D."/>
            <person name="Moran D.A.P."/>
            <person name="Tomita M."/>
            <person name="Numata K."/>
            <person name="Arakawa K."/>
        </authorList>
    </citation>
    <scope>NUCLEOTIDE SEQUENCE</scope>
</reference>
<evidence type="ECO:0000313" key="2">
    <source>
        <dbReference type="EMBL" id="GFY07146.1"/>
    </source>
</evidence>
<dbReference type="AlphaFoldDB" id="A0A8X6SEU3"/>
<name>A0A8X6SEU3_TRICX</name>
<gene>
    <name evidence="2" type="primary">AVEN_66331_1</name>
    <name evidence="2" type="ORF">TNCV_276931</name>
</gene>
<comment type="caution">
    <text evidence="2">The sequence shown here is derived from an EMBL/GenBank/DDBJ whole genome shotgun (WGS) entry which is preliminary data.</text>
</comment>
<dbReference type="EMBL" id="BMAU01021268">
    <property type="protein sequence ID" value="GFY07146.1"/>
    <property type="molecule type" value="Genomic_DNA"/>
</dbReference>
<proteinExistence type="predicted"/>
<organism evidence="2 3">
    <name type="scientific">Trichonephila clavipes</name>
    <name type="common">Golden silk orbweaver</name>
    <name type="synonym">Nephila clavipes</name>
    <dbReference type="NCBI Taxonomy" id="2585209"/>
    <lineage>
        <taxon>Eukaryota</taxon>
        <taxon>Metazoa</taxon>
        <taxon>Ecdysozoa</taxon>
        <taxon>Arthropoda</taxon>
        <taxon>Chelicerata</taxon>
        <taxon>Arachnida</taxon>
        <taxon>Araneae</taxon>
        <taxon>Araneomorphae</taxon>
        <taxon>Entelegynae</taxon>
        <taxon>Araneoidea</taxon>
        <taxon>Nephilidae</taxon>
        <taxon>Trichonephila</taxon>
    </lineage>
</organism>